<dbReference type="Proteomes" id="UP001589628">
    <property type="component" value="Unassembled WGS sequence"/>
</dbReference>
<gene>
    <name evidence="5" type="ORF">ACFFLH_05705</name>
</gene>
<dbReference type="PANTHER" id="PTHR43212:SF3">
    <property type="entry name" value="QUERCETIN 2,3-DIOXYGENASE"/>
    <property type="match status" value="1"/>
</dbReference>
<dbReference type="PANTHER" id="PTHR43212">
    <property type="entry name" value="QUERCETIN 2,3-DIOXYGENASE"/>
    <property type="match status" value="1"/>
</dbReference>
<dbReference type="InterPro" id="IPR012093">
    <property type="entry name" value="Pirin"/>
</dbReference>
<comment type="similarity">
    <text evidence="1 2">Belongs to the pirin family.</text>
</comment>
<keyword evidence="6" id="KW-1185">Reference proteome</keyword>
<evidence type="ECO:0000259" key="4">
    <source>
        <dbReference type="Pfam" id="PF17954"/>
    </source>
</evidence>
<feature type="domain" description="Pirin N-terminal" evidence="3">
    <location>
        <begin position="18"/>
        <end position="122"/>
    </location>
</feature>
<reference evidence="5 6" key="1">
    <citation type="submission" date="2024-09" db="EMBL/GenBank/DDBJ databases">
        <authorList>
            <person name="Sun Q."/>
            <person name="Mori K."/>
        </authorList>
    </citation>
    <scope>NUCLEOTIDE SEQUENCE [LARGE SCALE GENOMIC DNA]</scope>
    <source>
        <strain evidence="5 6">ATCC 51285</strain>
    </source>
</reference>
<evidence type="ECO:0000256" key="2">
    <source>
        <dbReference type="RuleBase" id="RU003457"/>
    </source>
</evidence>
<proteinExistence type="inferred from homology"/>
<dbReference type="Pfam" id="PF17954">
    <property type="entry name" value="Pirin_C_2"/>
    <property type="match status" value="1"/>
</dbReference>
<feature type="domain" description="Quercetin 2,3-dioxygenase C-terminal cupin" evidence="4">
    <location>
        <begin position="146"/>
        <end position="233"/>
    </location>
</feature>
<dbReference type="CDD" id="cd02910">
    <property type="entry name" value="cupin_Yhhw_N"/>
    <property type="match status" value="1"/>
</dbReference>
<sequence>MSTHIELIPAASRGHVNLGWLDSHHSFSFGHYYDPQRMGVSVLRVINEDRVAPGQGFATHAHQDMEIISYLLEGRIEHRDTLGNRRQLQAGEIQVMSAGSGIQHSEYNPDRQAPLHFLQIWIRPQSKGIPPRYAEQRLPEQAGLQLLVSGDGRQQSLTIHQDALLYQLRLDAKQTQQILTFSPERLYFIQQVKGQLQLGEHQLQPGDGAIIRVDHATSLQALSQEATALLFDLPLPA</sequence>
<comment type="caution">
    <text evidence="5">The sequence shown here is derived from an EMBL/GenBank/DDBJ whole genome shotgun (WGS) entry which is preliminary data.</text>
</comment>
<name>A0ABV5ZBB1_9GAMM</name>
<dbReference type="InterPro" id="IPR014710">
    <property type="entry name" value="RmlC-like_jellyroll"/>
</dbReference>
<organism evidence="5 6">
    <name type="scientific">Balneatrix alpica</name>
    <dbReference type="NCBI Taxonomy" id="75684"/>
    <lineage>
        <taxon>Bacteria</taxon>
        <taxon>Pseudomonadati</taxon>
        <taxon>Pseudomonadota</taxon>
        <taxon>Gammaproteobacteria</taxon>
        <taxon>Oceanospirillales</taxon>
        <taxon>Balneatrichaceae</taxon>
        <taxon>Balneatrix</taxon>
    </lineage>
</organism>
<dbReference type="EMBL" id="JBHLZN010000001">
    <property type="protein sequence ID" value="MFB9885898.1"/>
    <property type="molecule type" value="Genomic_DNA"/>
</dbReference>
<evidence type="ECO:0000256" key="1">
    <source>
        <dbReference type="ARBA" id="ARBA00008416"/>
    </source>
</evidence>
<dbReference type="InterPro" id="IPR003829">
    <property type="entry name" value="Pirin_N_dom"/>
</dbReference>
<accession>A0ABV5ZBB1</accession>
<dbReference type="InterPro" id="IPR011051">
    <property type="entry name" value="RmlC_Cupin_sf"/>
</dbReference>
<evidence type="ECO:0000259" key="3">
    <source>
        <dbReference type="Pfam" id="PF02678"/>
    </source>
</evidence>
<dbReference type="SUPFAM" id="SSF51182">
    <property type="entry name" value="RmlC-like cupins"/>
    <property type="match status" value="1"/>
</dbReference>
<dbReference type="Gene3D" id="2.60.120.10">
    <property type="entry name" value="Jelly Rolls"/>
    <property type="match status" value="2"/>
</dbReference>
<dbReference type="InterPro" id="IPR041602">
    <property type="entry name" value="Quercetinase_C"/>
</dbReference>
<dbReference type="Pfam" id="PF02678">
    <property type="entry name" value="Pirin"/>
    <property type="match status" value="1"/>
</dbReference>
<protein>
    <submittedName>
        <fullName evidence="5">Pirin family protein</fullName>
    </submittedName>
</protein>
<dbReference type="RefSeq" id="WP_035461676.1">
    <property type="nucleotide sequence ID" value="NZ_JBHLZN010000001.1"/>
</dbReference>
<dbReference type="PIRSF" id="PIRSF006232">
    <property type="entry name" value="Pirin"/>
    <property type="match status" value="1"/>
</dbReference>
<evidence type="ECO:0000313" key="5">
    <source>
        <dbReference type="EMBL" id="MFB9885898.1"/>
    </source>
</evidence>
<evidence type="ECO:0000313" key="6">
    <source>
        <dbReference type="Proteomes" id="UP001589628"/>
    </source>
</evidence>